<dbReference type="InterPro" id="IPR000653">
    <property type="entry name" value="DegT/StrS_aminotransferase"/>
</dbReference>
<dbReference type="CDD" id="cd00616">
    <property type="entry name" value="AHBA_syn"/>
    <property type="match status" value="1"/>
</dbReference>
<name>A0A564ZIC6_9BACT</name>
<sequence>MANQREIVSDDSMLSVLPQRSAFLQFHKPSIDEDEIGEVVDTLRSGWLTMGPKTLRFEEQFAGYIGAKHALAVNSCTAALHLALDAIGVGAGDEVITCTFTFAATAAVILHCGAKPVLVDCLPDTLTIDPEQVEAAITPRTKAIIPVHFAGHPCEMAAILEIARRHKLVVVEDAAHALPAAYRGRRIGTLGDLTAFSFYAIKNITTGEGGMVTTDRQDYAERIGQRRLHGINRDAWKRYADQGSWRYEISYPGFKYNMTDLNASLGIHQLRKCDRFHRARNRCAALYLEGLSQLAEITLPTTRPEVEHAWHLFPIRLNLESMTVGRDGFIELLRQEKIGTSVHFIPLHLHPYYRQVFGYQPQDFPHSLAAFEQIISLPIYPDMSEEDMRDVVQAVTKIVKTHAVRRRTGRG</sequence>
<protein>
    <submittedName>
        <fullName evidence="4">Spore coat protein</fullName>
    </submittedName>
</protein>
<gene>
    <name evidence="4" type="ORF">MELA_01231</name>
</gene>
<dbReference type="AlphaFoldDB" id="A0A564ZIC6"/>
<dbReference type="PANTHER" id="PTHR30244:SF34">
    <property type="entry name" value="DTDP-4-AMINO-4,6-DIDEOXYGALACTOSE TRANSAMINASE"/>
    <property type="match status" value="1"/>
</dbReference>
<proteinExistence type="inferred from homology"/>
<dbReference type="PANTHER" id="PTHR30244">
    <property type="entry name" value="TRANSAMINASE"/>
    <property type="match status" value="1"/>
</dbReference>
<evidence type="ECO:0000256" key="2">
    <source>
        <dbReference type="PIRSR" id="PIRSR000390-2"/>
    </source>
</evidence>
<dbReference type="GO" id="GO:0000271">
    <property type="term" value="P:polysaccharide biosynthetic process"/>
    <property type="evidence" value="ECO:0007669"/>
    <property type="project" value="TreeGrafter"/>
</dbReference>
<keyword evidence="4" id="KW-0167">Capsid protein</keyword>
<feature type="modified residue" description="N6-(pyridoxal phosphate)lysine" evidence="2">
    <location>
        <position position="202"/>
    </location>
</feature>
<reference evidence="4 5" key="1">
    <citation type="submission" date="2019-07" db="EMBL/GenBank/DDBJ databases">
        <authorList>
            <person name="Cremers G."/>
        </authorList>
    </citation>
    <scope>NUCLEOTIDE SEQUENCE [LARGE SCALE GENOMIC DNA]</scope>
</reference>
<feature type="active site" description="Proton acceptor" evidence="1">
    <location>
        <position position="202"/>
    </location>
</feature>
<evidence type="ECO:0000256" key="3">
    <source>
        <dbReference type="RuleBase" id="RU004508"/>
    </source>
</evidence>
<dbReference type="Pfam" id="PF01041">
    <property type="entry name" value="DegT_DnrJ_EryC1"/>
    <property type="match status" value="1"/>
</dbReference>
<keyword evidence="2 3" id="KW-0663">Pyridoxal phosphate</keyword>
<organism evidence="4 5">
    <name type="scientific">Candidatus Methylomirabilis lanthanidiphila</name>
    <dbReference type="NCBI Taxonomy" id="2211376"/>
    <lineage>
        <taxon>Bacteria</taxon>
        <taxon>Candidatus Methylomirabilota</taxon>
        <taxon>Candidatus Methylomirabilia</taxon>
        <taxon>Candidatus Methylomirabilales</taxon>
        <taxon>Candidatus Methylomirabilaceae</taxon>
        <taxon>Candidatus Methylomirabilis</taxon>
    </lineage>
</organism>
<keyword evidence="5" id="KW-1185">Reference proteome</keyword>
<dbReference type="InterPro" id="IPR015422">
    <property type="entry name" value="PyrdxlP-dep_Trfase_small"/>
</dbReference>
<dbReference type="EMBL" id="CABIKM010000019">
    <property type="protein sequence ID" value="VUZ84856.1"/>
    <property type="molecule type" value="Genomic_DNA"/>
</dbReference>
<dbReference type="InterPro" id="IPR015424">
    <property type="entry name" value="PyrdxlP-dep_Trfase"/>
</dbReference>
<dbReference type="SUPFAM" id="SSF53383">
    <property type="entry name" value="PLP-dependent transferases"/>
    <property type="match status" value="1"/>
</dbReference>
<evidence type="ECO:0000313" key="4">
    <source>
        <dbReference type="EMBL" id="VUZ84856.1"/>
    </source>
</evidence>
<dbReference type="Gene3D" id="3.40.640.10">
    <property type="entry name" value="Type I PLP-dependent aspartate aminotransferase-like (Major domain)"/>
    <property type="match status" value="1"/>
</dbReference>
<dbReference type="GO" id="GO:0008483">
    <property type="term" value="F:transaminase activity"/>
    <property type="evidence" value="ECO:0007669"/>
    <property type="project" value="TreeGrafter"/>
</dbReference>
<dbReference type="GO" id="GO:0030170">
    <property type="term" value="F:pyridoxal phosphate binding"/>
    <property type="evidence" value="ECO:0007669"/>
    <property type="project" value="TreeGrafter"/>
</dbReference>
<accession>A0A564ZIC6</accession>
<comment type="similarity">
    <text evidence="3">Belongs to the DegT/DnrJ/EryC1 family.</text>
</comment>
<dbReference type="Gene3D" id="3.90.1150.10">
    <property type="entry name" value="Aspartate Aminotransferase, domain 1"/>
    <property type="match status" value="1"/>
</dbReference>
<keyword evidence="4" id="KW-0946">Virion</keyword>
<evidence type="ECO:0000256" key="1">
    <source>
        <dbReference type="PIRSR" id="PIRSR000390-1"/>
    </source>
</evidence>
<dbReference type="Proteomes" id="UP000334340">
    <property type="component" value="Unassembled WGS sequence"/>
</dbReference>
<evidence type="ECO:0000313" key="5">
    <source>
        <dbReference type="Proteomes" id="UP000334340"/>
    </source>
</evidence>
<dbReference type="InterPro" id="IPR015421">
    <property type="entry name" value="PyrdxlP-dep_Trfase_major"/>
</dbReference>
<dbReference type="PIRSF" id="PIRSF000390">
    <property type="entry name" value="PLP_StrS"/>
    <property type="match status" value="1"/>
</dbReference>